<feature type="coiled-coil region" evidence="2">
    <location>
        <begin position="385"/>
        <end position="433"/>
    </location>
</feature>
<feature type="coiled-coil region" evidence="2">
    <location>
        <begin position="8"/>
        <end position="42"/>
    </location>
</feature>
<reference evidence="4" key="2">
    <citation type="submission" date="2020-05" db="UniProtKB">
        <authorList>
            <consortium name="EnsemblMetazoa"/>
        </authorList>
    </citation>
    <scope>IDENTIFICATION</scope>
    <source>
        <strain evidence="4">IAEA</strain>
    </source>
</reference>
<keyword evidence="1 2" id="KW-0175">Coiled coil</keyword>
<reference evidence="5" key="1">
    <citation type="submission" date="2014-03" db="EMBL/GenBank/DDBJ databases">
        <authorList>
            <person name="Aksoy S."/>
            <person name="Warren W."/>
            <person name="Wilson R.K."/>
        </authorList>
    </citation>
    <scope>NUCLEOTIDE SEQUENCE [LARGE SCALE GENOMIC DNA]</scope>
    <source>
        <strain evidence="5">IAEA</strain>
    </source>
</reference>
<dbReference type="InterPro" id="IPR051876">
    <property type="entry name" value="ODA-DC/CCD"/>
</dbReference>
<dbReference type="PANTHER" id="PTHR21694">
    <property type="entry name" value="COILED-COIL DOMAIN-CONTAINING PROTEIN 63"/>
    <property type="match status" value="1"/>
</dbReference>
<dbReference type="Proteomes" id="UP000091820">
    <property type="component" value="Unassembled WGS sequence"/>
</dbReference>
<evidence type="ECO:0000256" key="1">
    <source>
        <dbReference type="ARBA" id="ARBA00023054"/>
    </source>
</evidence>
<dbReference type="Pfam" id="PF21773">
    <property type="entry name" value="ODAD1_CC"/>
    <property type="match status" value="1"/>
</dbReference>
<proteinExistence type="predicted"/>
<protein>
    <recommendedName>
        <fullName evidence="3">ODAD1 central coiled coil region domain-containing protein</fullName>
    </recommendedName>
</protein>
<sequence>MNNHTDLDQLADAELQRLQRQLRSLQLELRNLLENKTKQLKKQNQIITVLYREHQALRCEINTLERGAHAKRDLMKEHYLINLQQEFVGIQRQSQTERTSLWELEGHIKKTEKEVDLLRKLEVPDSCYKDTIHKVQKSVVKLENRLDVVNKKCSDVLTENSKLRHSIDHMLQDRANFNEMWQSMVTQFNDGKKYIMELIDQSTLAYDQREELYNKLQVLKDRNENDKIMHIQEMREMQRRLEHDAKLQKFYDIKCKKRLKPEMEHREMDKKLAKKEAFEKQLNEYSGIIDKMKKLYEEPNTSRLMAQFKRQEDENFALFNYVNELSHEVEVLNDVTQELSDEIEPLPMIKYIIYIKRGGLKLGEQKSSLNFIPNERAAGRGILFRIQKRQQIELLEKEIKQKTEAMDYLTEGLQNAEISNNEAKLKLDSLDTRLQLLLDGIGDIFKELSGEDAPILNVLSFSTLLTAHNVKLFIGIIERRTNMCISNINIEEDLSNKILAKKDRIPKFNVKDNVKQKY</sequence>
<dbReference type="PANTHER" id="PTHR21694:SF18">
    <property type="entry name" value="COILED-COIL DOMAIN-CONTAINING PROTEIN 63"/>
    <property type="match status" value="1"/>
</dbReference>
<dbReference type="AlphaFoldDB" id="A0A1A9WCT6"/>
<evidence type="ECO:0000256" key="2">
    <source>
        <dbReference type="SAM" id="Coils"/>
    </source>
</evidence>
<name>A0A1A9WCT6_9MUSC</name>
<keyword evidence="5" id="KW-1185">Reference proteome</keyword>
<dbReference type="EnsemblMetazoa" id="GBRI014836-RA">
    <property type="protein sequence ID" value="GBRI014836-PA"/>
    <property type="gene ID" value="GBRI014836"/>
</dbReference>
<evidence type="ECO:0000313" key="5">
    <source>
        <dbReference type="Proteomes" id="UP000091820"/>
    </source>
</evidence>
<dbReference type="VEuPathDB" id="VectorBase:GBRI014836"/>
<dbReference type="InterPro" id="IPR049258">
    <property type="entry name" value="ODAD1_CC"/>
</dbReference>
<feature type="domain" description="ODAD1 central coiled coil region" evidence="3">
    <location>
        <begin position="136"/>
        <end position="344"/>
    </location>
</feature>
<accession>A0A1A9WCT6</accession>
<evidence type="ECO:0000259" key="3">
    <source>
        <dbReference type="Pfam" id="PF21773"/>
    </source>
</evidence>
<dbReference type="STRING" id="37001.A0A1A9WCT6"/>
<evidence type="ECO:0000313" key="4">
    <source>
        <dbReference type="EnsemblMetazoa" id="GBRI014836-PA"/>
    </source>
</evidence>
<organism evidence="4 5">
    <name type="scientific">Glossina brevipalpis</name>
    <dbReference type="NCBI Taxonomy" id="37001"/>
    <lineage>
        <taxon>Eukaryota</taxon>
        <taxon>Metazoa</taxon>
        <taxon>Ecdysozoa</taxon>
        <taxon>Arthropoda</taxon>
        <taxon>Hexapoda</taxon>
        <taxon>Insecta</taxon>
        <taxon>Pterygota</taxon>
        <taxon>Neoptera</taxon>
        <taxon>Endopterygota</taxon>
        <taxon>Diptera</taxon>
        <taxon>Brachycera</taxon>
        <taxon>Muscomorpha</taxon>
        <taxon>Hippoboscoidea</taxon>
        <taxon>Glossinidae</taxon>
        <taxon>Glossina</taxon>
    </lineage>
</organism>